<protein>
    <submittedName>
        <fullName evidence="10">Uncharacterized protein</fullName>
    </submittedName>
</protein>
<proteinExistence type="predicted"/>
<organism evidence="10 11">
    <name type="scientific">Owenia fusiformis</name>
    <name type="common">Polychaete worm</name>
    <dbReference type="NCBI Taxonomy" id="6347"/>
    <lineage>
        <taxon>Eukaryota</taxon>
        <taxon>Metazoa</taxon>
        <taxon>Spiralia</taxon>
        <taxon>Lophotrochozoa</taxon>
        <taxon>Annelida</taxon>
        <taxon>Polychaeta</taxon>
        <taxon>Sedentaria</taxon>
        <taxon>Canalipalpata</taxon>
        <taxon>Sabellida</taxon>
        <taxon>Oweniida</taxon>
        <taxon>Oweniidae</taxon>
        <taxon>Owenia</taxon>
    </lineage>
</organism>
<keyword evidence="3" id="KW-0862">Zinc</keyword>
<dbReference type="InterPro" id="IPR001876">
    <property type="entry name" value="Znf_RanBP2"/>
</dbReference>
<keyword evidence="11" id="KW-1185">Reference proteome</keyword>
<dbReference type="AlphaFoldDB" id="A0A8S4Q7N7"/>
<dbReference type="SUPFAM" id="SSF90209">
    <property type="entry name" value="Ran binding protein zinc finger-like"/>
    <property type="match status" value="1"/>
</dbReference>
<dbReference type="Gene3D" id="1.10.8.10">
    <property type="entry name" value="DNA helicase RuvA subunit, C-terminal domain"/>
    <property type="match status" value="1"/>
</dbReference>
<dbReference type="InterPro" id="IPR036443">
    <property type="entry name" value="Znf_RanBP2_sf"/>
</dbReference>
<dbReference type="GO" id="GO:0043130">
    <property type="term" value="F:ubiquitin binding"/>
    <property type="evidence" value="ECO:0007669"/>
    <property type="project" value="InterPro"/>
</dbReference>
<dbReference type="SMART" id="SM00547">
    <property type="entry name" value="ZnF_RBZ"/>
    <property type="match status" value="1"/>
</dbReference>
<feature type="domain" description="RanBP2-type" evidence="8">
    <location>
        <begin position="682"/>
        <end position="712"/>
    </location>
</feature>
<feature type="compositionally biased region" description="Pro residues" evidence="7">
    <location>
        <begin position="646"/>
        <end position="657"/>
    </location>
</feature>
<feature type="compositionally biased region" description="Polar residues" evidence="7">
    <location>
        <begin position="98"/>
        <end position="107"/>
    </location>
</feature>
<keyword evidence="1" id="KW-0479">Metal-binding</keyword>
<name>A0A8S4Q7N7_OWEFU</name>
<dbReference type="PROSITE" id="PS01358">
    <property type="entry name" value="ZF_RANBP2_1"/>
    <property type="match status" value="1"/>
</dbReference>
<dbReference type="Gene3D" id="4.10.1060.10">
    <property type="entry name" value="Zinc finger, RanBP2-type"/>
    <property type="match status" value="1"/>
</dbReference>
<dbReference type="PANTHER" id="PTHR46253:SF1">
    <property type="entry name" value="TAB2"/>
    <property type="match status" value="1"/>
</dbReference>
<evidence type="ECO:0000313" key="11">
    <source>
        <dbReference type="Proteomes" id="UP000749559"/>
    </source>
</evidence>
<feature type="region of interest" description="Disordered" evidence="7">
    <location>
        <begin position="291"/>
        <end position="354"/>
    </location>
</feature>
<reference evidence="10" key="1">
    <citation type="submission" date="2022-03" db="EMBL/GenBank/DDBJ databases">
        <authorList>
            <person name="Martin C."/>
        </authorList>
    </citation>
    <scope>NUCLEOTIDE SEQUENCE</scope>
</reference>
<dbReference type="PROSITE" id="PS50199">
    <property type="entry name" value="ZF_RANBP2_2"/>
    <property type="match status" value="1"/>
</dbReference>
<evidence type="ECO:0000256" key="6">
    <source>
        <dbReference type="SAM" id="Coils"/>
    </source>
</evidence>
<feature type="region of interest" description="Disordered" evidence="7">
    <location>
        <begin position="62"/>
        <end position="140"/>
    </location>
</feature>
<feature type="compositionally biased region" description="Polar residues" evidence="7">
    <location>
        <begin position="397"/>
        <end position="406"/>
    </location>
</feature>
<feature type="compositionally biased region" description="Low complexity" evidence="7">
    <location>
        <begin position="65"/>
        <end position="76"/>
    </location>
</feature>
<feature type="region of interest" description="Disordered" evidence="7">
    <location>
        <begin position="253"/>
        <end position="274"/>
    </location>
</feature>
<evidence type="ECO:0000313" key="10">
    <source>
        <dbReference type="EMBL" id="CAH1799851.1"/>
    </source>
</evidence>
<evidence type="ECO:0000256" key="3">
    <source>
        <dbReference type="ARBA" id="ARBA00022833"/>
    </source>
</evidence>
<feature type="compositionally biased region" description="Pro residues" evidence="7">
    <location>
        <begin position="116"/>
        <end position="128"/>
    </location>
</feature>
<dbReference type="InterPro" id="IPR003892">
    <property type="entry name" value="CUE"/>
</dbReference>
<sequence length="715" mass="79858">MATAVMPSRHSNAKLFHELKQLFPELPDDVVKTHMQQNSYNHDKCVEDLKRQSDRYLYGTQSLMNSTSSTPNTSSNITAMDVTSRPRTNSSPSNPSTQRARSVSQDRGINERYTVTPPPPSQGHPPNHPSGQPHGHSILMHSNTVPQFQGLQPLHVETGPPTAPVIPANQKPFLYGISGAGVSHQNSYPPNNNTVTGSPQQFAYKTSTNYVPAHNQVQQTYHLQSLPHPQFTSPLQPGASTLQHGSVLGQHFTPQSQRQHQNLQFSQEPHSMPPMGHYGHGEPNYSASNPNHFNEHFSQGTNLQGAPQHVSTSQYYNSPNPEQYPQNSAYSRSARYTSDKSPGFQGTSPHQYKSETTTVTVFVPPPQGESVTPPSGAMNSQHIGRIKYNTKTGQVNIENRDANTMSPRARFYLPSGSSQGGSKSSHSSPSTPTHPFLGITSQDAILHGGSRENLLMQNMYEADHMQQRPIAPAASWESLDFDALENPHQRIRSDSVCSEDQAYTQALILHQKARYSKLQEDLQKEKEELNTIKIDLDAIEEYMEGRRQRSNHFPKAKDLHDIRDKNRKLQIEIQLMTREVDLHGTAPLGIVDSKEQEDFYKNMPQPVTGQQLRPPRPGSLGTELVTNTRQPPLRPPPFSLQRAPFHNPPPPYDPYPPQASANNPEHQSQQATMRSRNDEDIDEGPRWNCASCTLENHPALDKCEVCEMPRKGTPR</sequence>
<evidence type="ECO:0000256" key="2">
    <source>
        <dbReference type="ARBA" id="ARBA00022771"/>
    </source>
</evidence>
<gene>
    <name evidence="10" type="ORF">OFUS_LOCUS23816</name>
</gene>
<dbReference type="SMART" id="SM00546">
    <property type="entry name" value="CUE"/>
    <property type="match status" value="1"/>
</dbReference>
<comment type="caution">
    <text evidence="10">The sequence shown here is derived from an EMBL/GenBank/DDBJ whole genome shotgun (WGS) entry which is preliminary data.</text>
</comment>
<feature type="domain" description="CUE" evidence="9">
    <location>
        <begin position="11"/>
        <end position="54"/>
    </location>
</feature>
<keyword evidence="2 5" id="KW-0863">Zinc-finger</keyword>
<feature type="compositionally biased region" description="Polar residues" evidence="7">
    <location>
        <begin position="253"/>
        <end position="269"/>
    </location>
</feature>
<keyword evidence="4 6" id="KW-0175">Coiled coil</keyword>
<feature type="coiled-coil region" evidence="6">
    <location>
        <begin position="508"/>
        <end position="579"/>
    </location>
</feature>
<feature type="region of interest" description="Disordered" evidence="7">
    <location>
        <begin position="604"/>
        <end position="685"/>
    </location>
</feature>
<evidence type="ECO:0000256" key="1">
    <source>
        <dbReference type="ARBA" id="ARBA00022723"/>
    </source>
</evidence>
<dbReference type="Proteomes" id="UP000749559">
    <property type="component" value="Unassembled WGS sequence"/>
</dbReference>
<dbReference type="GO" id="GO:0008270">
    <property type="term" value="F:zinc ion binding"/>
    <property type="evidence" value="ECO:0007669"/>
    <property type="project" value="UniProtKB-KW"/>
</dbReference>
<dbReference type="OrthoDB" id="6288762at2759"/>
<feature type="compositionally biased region" description="Low complexity" evidence="7">
    <location>
        <begin position="83"/>
        <end position="97"/>
    </location>
</feature>
<feature type="compositionally biased region" description="Low complexity" evidence="7">
    <location>
        <begin position="414"/>
        <end position="435"/>
    </location>
</feature>
<evidence type="ECO:0000259" key="8">
    <source>
        <dbReference type="PROSITE" id="PS50199"/>
    </source>
</evidence>
<dbReference type="Pfam" id="PF02845">
    <property type="entry name" value="CUE"/>
    <property type="match status" value="1"/>
</dbReference>
<dbReference type="PANTHER" id="PTHR46253">
    <property type="entry name" value="TGF-BETA-ACTIVATED KINASE 1 AND MAP3K7-BINDING PROTEIN TAB"/>
    <property type="match status" value="1"/>
</dbReference>
<accession>A0A8S4Q7N7</accession>
<dbReference type="EMBL" id="CAIIXF020000011">
    <property type="protein sequence ID" value="CAH1799851.1"/>
    <property type="molecule type" value="Genomic_DNA"/>
</dbReference>
<evidence type="ECO:0000256" key="5">
    <source>
        <dbReference type="PROSITE-ProRule" id="PRU00322"/>
    </source>
</evidence>
<dbReference type="PROSITE" id="PS51140">
    <property type="entry name" value="CUE"/>
    <property type="match status" value="1"/>
</dbReference>
<evidence type="ECO:0000256" key="4">
    <source>
        <dbReference type="ARBA" id="ARBA00023054"/>
    </source>
</evidence>
<feature type="region of interest" description="Disordered" evidence="7">
    <location>
        <begin position="397"/>
        <end position="438"/>
    </location>
</feature>
<evidence type="ECO:0000259" key="9">
    <source>
        <dbReference type="PROSITE" id="PS51140"/>
    </source>
</evidence>
<feature type="compositionally biased region" description="Polar residues" evidence="7">
    <location>
        <begin position="659"/>
        <end position="674"/>
    </location>
</feature>
<evidence type="ECO:0000256" key="7">
    <source>
        <dbReference type="SAM" id="MobiDB-lite"/>
    </source>
</evidence>